<dbReference type="Pfam" id="PF01569">
    <property type="entry name" value="PAP2"/>
    <property type="match status" value="1"/>
</dbReference>
<dbReference type="PANTHER" id="PTHR42709:SF11">
    <property type="entry name" value="DEDA FAMILY PROTEIN"/>
    <property type="match status" value="1"/>
</dbReference>
<sequence length="484" mass="54551">MSEWVKAMVDIIVQYGGFGLFIVSFAESSFFPIPPDLILIPLAIINHELALFYAALTTFSSVIGGLFGYYIGAKAGRPILLKFFAEEKIKKVEEYFVRYGGWAVAIAGLTPIPYKLFTIASGVFKIRKSVFVNASILGRGIRFFAEGAIIYMMGDQAQRIISEYFDVLTIGIAAAGALAYFIYYLIKKKKYGKHMASSGLFSRGISNNKYAAAVYKKLVNNYGGFIFLILSIVLMSFSFEFFFLQLRYEFLLYLYIPVIFLIIGILFYIFIFRNSDNSLGPFKSLIQYAIAAEIIILALAAGLAYGIGNDTVAHMDQTVNGWIMPMRNAFMTGFMHGVSFFASSAFLPFAVALCFCLLVFRGKRLKAGFILLINILGANFIKIFIKNIFKRARPEYAIIIEKEYSFPSGHSFIGFTFYAMLAYMVFKYYNGPYKRLMTGFFIIFPIIIAFSRLYLGVHYASDVFAGLLLGTSWLIACIIMDNWK</sequence>
<feature type="transmembrane region" description="Helical" evidence="2">
    <location>
        <begin position="12"/>
        <end position="31"/>
    </location>
</feature>
<dbReference type="InterPro" id="IPR051311">
    <property type="entry name" value="DedA_domain"/>
</dbReference>
<dbReference type="CDD" id="cd03392">
    <property type="entry name" value="PAP2_like_2"/>
    <property type="match status" value="1"/>
</dbReference>
<keyword evidence="5" id="KW-1185">Reference proteome</keyword>
<name>A0ABT1NN37_9FIRM</name>
<feature type="transmembrane region" description="Helical" evidence="2">
    <location>
        <begin position="334"/>
        <end position="360"/>
    </location>
</feature>
<dbReference type="InterPro" id="IPR000326">
    <property type="entry name" value="PAP2/HPO"/>
</dbReference>
<dbReference type="Pfam" id="PF09335">
    <property type="entry name" value="VTT_dom"/>
    <property type="match status" value="1"/>
</dbReference>
<dbReference type="InterPro" id="IPR036938">
    <property type="entry name" value="PAP2/HPO_sf"/>
</dbReference>
<reference evidence="4 5" key="1">
    <citation type="submission" date="2021-10" db="EMBL/GenBank/DDBJ databases">
        <title>Lutispora strain m25 sp. nov., a thermophilic, non-spore-forming bacterium isolated from a lab-scale methanogenic bioreactor digesting anaerobic sludge.</title>
        <authorList>
            <person name="El Houari A."/>
            <person name="Mcdonald J."/>
        </authorList>
    </citation>
    <scope>NUCLEOTIDE SEQUENCE [LARGE SCALE GENOMIC DNA]</scope>
    <source>
        <strain evidence="5">m25</strain>
    </source>
</reference>
<dbReference type="EMBL" id="JAJEKE010000027">
    <property type="protein sequence ID" value="MCQ1531696.1"/>
    <property type="molecule type" value="Genomic_DNA"/>
</dbReference>
<gene>
    <name evidence="4" type="ORF">LJD61_19445</name>
</gene>
<feature type="domain" description="Phosphatidic acid phosphatase type 2/haloperoxidase" evidence="3">
    <location>
        <begin position="370"/>
        <end position="478"/>
    </location>
</feature>
<evidence type="ECO:0000256" key="2">
    <source>
        <dbReference type="SAM" id="Phobius"/>
    </source>
</evidence>
<dbReference type="SUPFAM" id="SSF48317">
    <property type="entry name" value="Acid phosphatase/Vanadium-dependent haloperoxidase"/>
    <property type="match status" value="1"/>
</dbReference>
<feature type="transmembrane region" description="Helical" evidence="2">
    <location>
        <begin position="405"/>
        <end position="426"/>
    </location>
</feature>
<feature type="transmembrane region" description="Helical" evidence="2">
    <location>
        <begin position="285"/>
        <end position="307"/>
    </location>
</feature>
<dbReference type="InterPro" id="IPR032816">
    <property type="entry name" value="VTT_dom"/>
</dbReference>
<feature type="transmembrane region" description="Helical" evidence="2">
    <location>
        <begin position="130"/>
        <end position="152"/>
    </location>
</feature>
<evidence type="ECO:0000256" key="1">
    <source>
        <dbReference type="ARBA" id="ARBA00010792"/>
    </source>
</evidence>
<evidence type="ECO:0000259" key="3">
    <source>
        <dbReference type="SMART" id="SM00014"/>
    </source>
</evidence>
<protein>
    <submittedName>
        <fullName evidence="4">Phosphatase PAP2 family protein</fullName>
    </submittedName>
</protein>
<comment type="caution">
    <text evidence="4">The sequence shown here is derived from an EMBL/GenBank/DDBJ whole genome shotgun (WGS) entry which is preliminary data.</text>
</comment>
<accession>A0ABT1NN37</accession>
<feature type="transmembrane region" description="Helical" evidence="2">
    <location>
        <begin position="438"/>
        <end position="457"/>
    </location>
</feature>
<feature type="transmembrane region" description="Helical" evidence="2">
    <location>
        <begin position="250"/>
        <end position="273"/>
    </location>
</feature>
<comment type="similarity">
    <text evidence="1">Belongs to the DedA family.</text>
</comment>
<keyword evidence="2" id="KW-0812">Transmembrane</keyword>
<dbReference type="PANTHER" id="PTHR42709">
    <property type="entry name" value="ALKALINE PHOSPHATASE LIKE PROTEIN"/>
    <property type="match status" value="1"/>
</dbReference>
<organism evidence="4 5">
    <name type="scientific">Lutispora saccharofermentans</name>
    <dbReference type="NCBI Taxonomy" id="3024236"/>
    <lineage>
        <taxon>Bacteria</taxon>
        <taxon>Bacillati</taxon>
        <taxon>Bacillota</taxon>
        <taxon>Clostridia</taxon>
        <taxon>Lutisporales</taxon>
        <taxon>Lutisporaceae</taxon>
        <taxon>Lutispora</taxon>
    </lineage>
</organism>
<feature type="transmembrane region" description="Helical" evidence="2">
    <location>
        <begin position="164"/>
        <end position="186"/>
    </location>
</feature>
<dbReference type="Proteomes" id="UP001651880">
    <property type="component" value="Unassembled WGS sequence"/>
</dbReference>
<dbReference type="RefSeq" id="WP_255229253.1">
    <property type="nucleotide sequence ID" value="NZ_JAJEKE010000027.1"/>
</dbReference>
<dbReference type="SMART" id="SM00014">
    <property type="entry name" value="acidPPc"/>
    <property type="match status" value="1"/>
</dbReference>
<evidence type="ECO:0000313" key="5">
    <source>
        <dbReference type="Proteomes" id="UP001651880"/>
    </source>
</evidence>
<evidence type="ECO:0000313" key="4">
    <source>
        <dbReference type="EMBL" id="MCQ1531696.1"/>
    </source>
</evidence>
<keyword evidence="2" id="KW-1133">Transmembrane helix</keyword>
<feature type="transmembrane region" description="Helical" evidence="2">
    <location>
        <begin position="225"/>
        <end position="244"/>
    </location>
</feature>
<proteinExistence type="inferred from homology"/>
<dbReference type="Gene3D" id="1.20.144.10">
    <property type="entry name" value="Phosphatidic acid phosphatase type 2/haloperoxidase"/>
    <property type="match status" value="2"/>
</dbReference>
<feature type="transmembrane region" description="Helical" evidence="2">
    <location>
        <begin position="51"/>
        <end position="72"/>
    </location>
</feature>
<feature type="transmembrane region" description="Helical" evidence="2">
    <location>
        <begin position="463"/>
        <end position="483"/>
    </location>
</feature>
<keyword evidence="2" id="KW-0472">Membrane</keyword>
<feature type="transmembrane region" description="Helical" evidence="2">
    <location>
        <begin position="367"/>
        <end position="385"/>
    </location>
</feature>